<name>A0A0E9X6R6_ANGAN</name>
<dbReference type="AlphaFoldDB" id="A0A0E9X6R6"/>
<reference evidence="1" key="1">
    <citation type="submission" date="2014-11" db="EMBL/GenBank/DDBJ databases">
        <authorList>
            <person name="Amaro Gonzalez C."/>
        </authorList>
    </citation>
    <scope>NUCLEOTIDE SEQUENCE</scope>
</reference>
<proteinExistence type="predicted"/>
<sequence length="63" mass="7351">MVPGLAEYRSPITNSYLQQTGMIHLLQLLLYRPASDTFTHTHTKKTLSEHAFHILKKNTKLWE</sequence>
<protein>
    <submittedName>
        <fullName evidence="1">Uncharacterized protein</fullName>
    </submittedName>
</protein>
<reference evidence="1" key="2">
    <citation type="journal article" date="2015" name="Fish Shellfish Immunol.">
        <title>Early steps in the European eel (Anguilla anguilla)-Vibrio vulnificus interaction in the gills: Role of the RtxA13 toxin.</title>
        <authorList>
            <person name="Callol A."/>
            <person name="Pajuelo D."/>
            <person name="Ebbesson L."/>
            <person name="Teles M."/>
            <person name="MacKenzie S."/>
            <person name="Amaro C."/>
        </authorList>
    </citation>
    <scope>NUCLEOTIDE SEQUENCE</scope>
</reference>
<accession>A0A0E9X6R6</accession>
<organism evidence="1">
    <name type="scientific">Anguilla anguilla</name>
    <name type="common">European freshwater eel</name>
    <name type="synonym">Muraena anguilla</name>
    <dbReference type="NCBI Taxonomy" id="7936"/>
    <lineage>
        <taxon>Eukaryota</taxon>
        <taxon>Metazoa</taxon>
        <taxon>Chordata</taxon>
        <taxon>Craniata</taxon>
        <taxon>Vertebrata</taxon>
        <taxon>Euteleostomi</taxon>
        <taxon>Actinopterygii</taxon>
        <taxon>Neopterygii</taxon>
        <taxon>Teleostei</taxon>
        <taxon>Anguilliformes</taxon>
        <taxon>Anguillidae</taxon>
        <taxon>Anguilla</taxon>
    </lineage>
</organism>
<evidence type="ECO:0000313" key="1">
    <source>
        <dbReference type="EMBL" id="JAH98161.1"/>
    </source>
</evidence>
<dbReference type="EMBL" id="GBXM01010416">
    <property type="protein sequence ID" value="JAH98161.1"/>
    <property type="molecule type" value="Transcribed_RNA"/>
</dbReference>